<dbReference type="Proteomes" id="UP000184611">
    <property type="component" value="Unassembled WGS sequence"/>
</dbReference>
<dbReference type="AlphaFoldDB" id="A0A1M7ZXX7"/>
<accession>A0A1M7ZXX7</accession>
<sequence>MKKILLIFAVMSLFTAIGQNIEKRTIYDYKLNFVKSPTVITSGDILARGEWDFSKLDLKNTTIKIEVISIKDCHNSDNATRYKEDLSILIDNKTYKSKGFKDFSHLTLMTKCFKWRVIINGKKGEEISDWNFYSFI</sequence>
<evidence type="ECO:0000313" key="2">
    <source>
        <dbReference type="Proteomes" id="UP000184611"/>
    </source>
</evidence>
<gene>
    <name evidence="1" type="ORF">SAMN05443547_2106</name>
</gene>
<keyword evidence="2" id="KW-1185">Reference proteome</keyword>
<protein>
    <submittedName>
        <fullName evidence="1">Uncharacterized protein</fullName>
    </submittedName>
</protein>
<dbReference type="OrthoDB" id="1360301at2"/>
<dbReference type="EMBL" id="FRYK01000003">
    <property type="protein sequence ID" value="SHO73735.1"/>
    <property type="molecule type" value="Genomic_DNA"/>
</dbReference>
<dbReference type="RefSeq" id="WP_073584150.1">
    <property type="nucleotide sequence ID" value="NZ_CBCSEA010000011.1"/>
</dbReference>
<evidence type="ECO:0000313" key="1">
    <source>
        <dbReference type="EMBL" id="SHO73735.1"/>
    </source>
</evidence>
<proteinExistence type="predicted"/>
<name>A0A1M7ZXX7_9FLAO</name>
<dbReference type="STRING" id="416016.SAMN05443547_2106"/>
<organism evidence="1 2">
    <name type="scientific">Flavobacterium cucumis</name>
    <dbReference type="NCBI Taxonomy" id="416016"/>
    <lineage>
        <taxon>Bacteria</taxon>
        <taxon>Pseudomonadati</taxon>
        <taxon>Bacteroidota</taxon>
        <taxon>Flavobacteriia</taxon>
        <taxon>Flavobacteriales</taxon>
        <taxon>Flavobacteriaceae</taxon>
        <taxon>Flavobacterium</taxon>
    </lineage>
</organism>
<reference evidence="2" key="1">
    <citation type="submission" date="2016-12" db="EMBL/GenBank/DDBJ databases">
        <authorList>
            <person name="Varghese N."/>
            <person name="Submissions S."/>
        </authorList>
    </citation>
    <scope>NUCLEOTIDE SEQUENCE [LARGE SCALE GENOMIC DNA]</scope>
    <source>
        <strain evidence="2">DSM 18830</strain>
    </source>
</reference>